<proteinExistence type="predicted"/>
<protein>
    <recommendedName>
        <fullName evidence="1">Polymerase beta nucleotidyltransferase domain-containing protein</fullName>
    </recommendedName>
</protein>
<dbReference type="Gene3D" id="3.30.460.10">
    <property type="entry name" value="Beta Polymerase, domain 2"/>
    <property type="match status" value="1"/>
</dbReference>
<organism evidence="2 3">
    <name type="scientific">Candidatus Staskawiczbacteria bacterium RIFCSPHIGHO2_01_FULL_41_41</name>
    <dbReference type="NCBI Taxonomy" id="1802203"/>
    <lineage>
        <taxon>Bacteria</taxon>
        <taxon>Candidatus Staskawicziibacteriota</taxon>
    </lineage>
</organism>
<dbReference type="AlphaFoldDB" id="A0A1G2HUE8"/>
<name>A0A1G2HUE8_9BACT</name>
<comment type="caution">
    <text evidence="2">The sequence shown here is derived from an EMBL/GenBank/DDBJ whole genome shotgun (WGS) entry which is preliminary data.</text>
</comment>
<dbReference type="PANTHER" id="PTHR43852">
    <property type="entry name" value="NUCLEOTIDYLTRANSFERASE"/>
    <property type="match status" value="1"/>
</dbReference>
<evidence type="ECO:0000259" key="1">
    <source>
        <dbReference type="Pfam" id="PF18765"/>
    </source>
</evidence>
<feature type="domain" description="Polymerase beta nucleotidyltransferase" evidence="1">
    <location>
        <begin position="7"/>
        <end position="101"/>
    </location>
</feature>
<sequence>MTKEEIEKLLPIFEKYPTMKLVYLFGSRATGKVGPLSDYDFAIYLDEKDFLKRFDIRLQIASELSGALKTDAVDVVVINDLAMPEMKFSIIQEGKLILNREPFKVLVEPRIVTEYIDFHELLIRHGLTKA</sequence>
<evidence type="ECO:0000313" key="2">
    <source>
        <dbReference type="EMBL" id="OGZ66019.1"/>
    </source>
</evidence>
<dbReference type="EMBL" id="MHOP01000011">
    <property type="protein sequence ID" value="OGZ66019.1"/>
    <property type="molecule type" value="Genomic_DNA"/>
</dbReference>
<dbReference type="Pfam" id="PF18765">
    <property type="entry name" value="Polbeta"/>
    <property type="match status" value="1"/>
</dbReference>
<dbReference type="Proteomes" id="UP000178774">
    <property type="component" value="Unassembled WGS sequence"/>
</dbReference>
<dbReference type="SUPFAM" id="SSF81301">
    <property type="entry name" value="Nucleotidyltransferase"/>
    <property type="match status" value="1"/>
</dbReference>
<reference evidence="2 3" key="1">
    <citation type="journal article" date="2016" name="Nat. Commun.">
        <title>Thousands of microbial genomes shed light on interconnected biogeochemical processes in an aquifer system.</title>
        <authorList>
            <person name="Anantharaman K."/>
            <person name="Brown C.T."/>
            <person name="Hug L.A."/>
            <person name="Sharon I."/>
            <person name="Castelle C.J."/>
            <person name="Probst A.J."/>
            <person name="Thomas B.C."/>
            <person name="Singh A."/>
            <person name="Wilkins M.J."/>
            <person name="Karaoz U."/>
            <person name="Brodie E.L."/>
            <person name="Williams K.H."/>
            <person name="Hubbard S.S."/>
            <person name="Banfield J.F."/>
        </authorList>
    </citation>
    <scope>NUCLEOTIDE SEQUENCE [LARGE SCALE GENOMIC DNA]</scope>
</reference>
<dbReference type="InterPro" id="IPR043519">
    <property type="entry name" value="NT_sf"/>
</dbReference>
<gene>
    <name evidence="2" type="ORF">A2822_03155</name>
</gene>
<dbReference type="CDD" id="cd05403">
    <property type="entry name" value="NT_KNTase_like"/>
    <property type="match status" value="1"/>
</dbReference>
<accession>A0A1G2HUE8</accession>
<dbReference type="InterPro" id="IPR041633">
    <property type="entry name" value="Polbeta"/>
</dbReference>
<dbReference type="NCBIfam" id="NF047752">
    <property type="entry name" value="MntA_antitoxin"/>
    <property type="match status" value="1"/>
</dbReference>
<dbReference type="InterPro" id="IPR052930">
    <property type="entry name" value="TA_antitoxin_MntA"/>
</dbReference>
<dbReference type="PANTHER" id="PTHR43852:SF3">
    <property type="entry name" value="NUCLEOTIDYLTRANSFERASE"/>
    <property type="match status" value="1"/>
</dbReference>
<evidence type="ECO:0000313" key="3">
    <source>
        <dbReference type="Proteomes" id="UP000178774"/>
    </source>
</evidence>